<proteinExistence type="predicted"/>
<dbReference type="HOGENOM" id="CLU_2817767_0_0_1"/>
<dbReference type="EMBL" id="FR824120">
    <property type="protein sequence ID" value="CCA19637.1"/>
    <property type="molecule type" value="Genomic_DNA"/>
</dbReference>
<protein>
    <submittedName>
        <fullName evidence="2">AlNc14C171G8019 protein</fullName>
    </submittedName>
    <submittedName>
        <fullName evidence="1">AlNc14C75G5055 protein</fullName>
    </submittedName>
</protein>
<name>F0WEK5_9STRA</name>
<sequence>MPQQLHVRHFDYEIRTGCFGRVRARQCQYFILTSCCFHAECLPTKKRTCVLGLFLNSLSLFDRFNRA</sequence>
<reference evidence="1" key="1">
    <citation type="journal article" date="2011" name="PLoS Biol.">
        <title>Gene gain and loss during evolution of obligate parasitism in the white rust pathogen of Arabidopsis thaliana.</title>
        <authorList>
            <person name="Kemen E."/>
            <person name="Gardiner A."/>
            <person name="Schultz-Larsen T."/>
            <person name="Kemen A.C."/>
            <person name="Balmuth A.L."/>
            <person name="Robert-Seilaniantz A."/>
            <person name="Bailey K."/>
            <person name="Holub E."/>
            <person name="Studholme D.J."/>
            <person name="Maclean D."/>
            <person name="Jones J.D."/>
        </authorList>
    </citation>
    <scope>NUCLEOTIDE SEQUENCE</scope>
</reference>
<evidence type="ECO:0000313" key="1">
    <source>
        <dbReference type="EMBL" id="CCA19637.1"/>
    </source>
</evidence>
<organism evidence="1">
    <name type="scientific">Albugo laibachii Nc14</name>
    <dbReference type="NCBI Taxonomy" id="890382"/>
    <lineage>
        <taxon>Eukaryota</taxon>
        <taxon>Sar</taxon>
        <taxon>Stramenopiles</taxon>
        <taxon>Oomycota</taxon>
        <taxon>Peronosporomycetes</taxon>
        <taxon>Albuginales</taxon>
        <taxon>Albuginaceae</taxon>
        <taxon>Albugo</taxon>
    </lineage>
</organism>
<dbReference type="EMBL" id="FR824216">
    <property type="protein sequence ID" value="CCA22887.1"/>
    <property type="molecule type" value="Genomic_DNA"/>
</dbReference>
<gene>
    <name evidence="1" type="primary">AlNc14C75G5055</name>
    <name evidence="2" type="synonym">AlNc14C171G8019</name>
    <name evidence="1" type="ORF">ALNC14_057800</name>
    <name evidence="2" type="ORF">ALNC14_090300</name>
</gene>
<dbReference type="AlphaFoldDB" id="F0WEK5"/>
<reference evidence="1" key="2">
    <citation type="submission" date="2011-02" db="EMBL/GenBank/DDBJ databases">
        <authorList>
            <person name="MacLean D."/>
        </authorList>
    </citation>
    <scope>NUCLEOTIDE SEQUENCE</scope>
</reference>
<evidence type="ECO:0000313" key="2">
    <source>
        <dbReference type="EMBL" id="CCA22887.1"/>
    </source>
</evidence>
<accession>F0WEK5</accession>